<accession>A0A078AIT3</accession>
<feature type="chain" id="PRO_5001729479" description="DUF4105 domain-containing protein" evidence="1">
    <location>
        <begin position="18"/>
        <end position="226"/>
    </location>
</feature>
<keyword evidence="3" id="KW-1185">Reference proteome</keyword>
<evidence type="ECO:0008006" key="4">
    <source>
        <dbReference type="Google" id="ProtNLM"/>
    </source>
</evidence>
<proteinExistence type="predicted"/>
<sequence length="226" mass="26408">MKNVLIGLSCLIAVANSLSSSQSSKHASRTASESSAALSRGDVPEIFQQTLNREPHDVSVIYGKFYFSDHGYPQFENVTVTQEQLDEVIPQEIFWQYEQRYYYQHTFMIIKTNLSNIERELLPANVTHKYYVTEKNDLGIIWQVYYTWDDAVNLKTEHDGYQWQRKNVGKFKVKKLASENKFTINDLKKQFNNSHSSHYHLFVKNCHFYGGNLYKTIKEGQIKSNK</sequence>
<feature type="signal peptide" evidence="1">
    <location>
        <begin position="1"/>
        <end position="17"/>
    </location>
</feature>
<evidence type="ECO:0000313" key="2">
    <source>
        <dbReference type="EMBL" id="CDW81841.1"/>
    </source>
</evidence>
<name>A0A078AIT3_STYLE</name>
<gene>
    <name evidence="2" type="primary">Contig8748.g9339</name>
    <name evidence="2" type="ORF">STYLEM_10865</name>
</gene>
<evidence type="ECO:0000256" key="1">
    <source>
        <dbReference type="SAM" id="SignalP"/>
    </source>
</evidence>
<dbReference type="EMBL" id="CCKQ01010324">
    <property type="protein sequence ID" value="CDW81841.1"/>
    <property type="molecule type" value="Genomic_DNA"/>
</dbReference>
<organism evidence="2 3">
    <name type="scientific">Stylonychia lemnae</name>
    <name type="common">Ciliate</name>
    <dbReference type="NCBI Taxonomy" id="5949"/>
    <lineage>
        <taxon>Eukaryota</taxon>
        <taxon>Sar</taxon>
        <taxon>Alveolata</taxon>
        <taxon>Ciliophora</taxon>
        <taxon>Intramacronucleata</taxon>
        <taxon>Spirotrichea</taxon>
        <taxon>Stichotrichia</taxon>
        <taxon>Sporadotrichida</taxon>
        <taxon>Oxytrichidae</taxon>
        <taxon>Stylonychinae</taxon>
        <taxon>Stylonychia</taxon>
    </lineage>
</organism>
<dbReference type="Proteomes" id="UP000039865">
    <property type="component" value="Unassembled WGS sequence"/>
</dbReference>
<keyword evidence="1" id="KW-0732">Signal</keyword>
<reference evidence="2 3" key="1">
    <citation type="submission" date="2014-06" db="EMBL/GenBank/DDBJ databases">
        <authorList>
            <person name="Swart Estienne"/>
        </authorList>
    </citation>
    <scope>NUCLEOTIDE SEQUENCE [LARGE SCALE GENOMIC DNA]</scope>
    <source>
        <strain evidence="2 3">130c</strain>
    </source>
</reference>
<dbReference type="InParanoid" id="A0A078AIT3"/>
<protein>
    <recommendedName>
        <fullName evidence="4">DUF4105 domain-containing protein</fullName>
    </recommendedName>
</protein>
<dbReference type="AlphaFoldDB" id="A0A078AIT3"/>
<evidence type="ECO:0000313" key="3">
    <source>
        <dbReference type="Proteomes" id="UP000039865"/>
    </source>
</evidence>